<organism evidence="1 2">
    <name type="scientific">Vigna unguiculata</name>
    <name type="common">Cowpea</name>
    <dbReference type="NCBI Taxonomy" id="3917"/>
    <lineage>
        <taxon>Eukaryota</taxon>
        <taxon>Viridiplantae</taxon>
        <taxon>Streptophyta</taxon>
        <taxon>Embryophyta</taxon>
        <taxon>Tracheophyta</taxon>
        <taxon>Spermatophyta</taxon>
        <taxon>Magnoliopsida</taxon>
        <taxon>eudicotyledons</taxon>
        <taxon>Gunneridae</taxon>
        <taxon>Pentapetalae</taxon>
        <taxon>rosids</taxon>
        <taxon>fabids</taxon>
        <taxon>Fabales</taxon>
        <taxon>Fabaceae</taxon>
        <taxon>Papilionoideae</taxon>
        <taxon>50 kb inversion clade</taxon>
        <taxon>NPAAA clade</taxon>
        <taxon>indigoferoid/millettioid clade</taxon>
        <taxon>Phaseoleae</taxon>
        <taxon>Vigna</taxon>
    </lineage>
</organism>
<reference evidence="1 2" key="1">
    <citation type="submission" date="2019-04" db="EMBL/GenBank/DDBJ databases">
        <title>An improved genome assembly and genetic linkage map for asparagus bean, Vigna unguiculata ssp. sesquipedialis.</title>
        <authorList>
            <person name="Xia Q."/>
            <person name="Zhang R."/>
            <person name="Dong Y."/>
        </authorList>
    </citation>
    <scope>NUCLEOTIDE SEQUENCE [LARGE SCALE GENOMIC DNA]</scope>
    <source>
        <tissue evidence="1">Leaf</tissue>
    </source>
</reference>
<evidence type="ECO:0000313" key="2">
    <source>
        <dbReference type="Proteomes" id="UP000501690"/>
    </source>
</evidence>
<accession>A0A4D6LS73</accession>
<gene>
    <name evidence="1" type="ORF">DEO72_LG4g2288</name>
</gene>
<dbReference type="EMBL" id="CP039348">
    <property type="protein sequence ID" value="QCD91323.1"/>
    <property type="molecule type" value="Genomic_DNA"/>
</dbReference>
<protein>
    <submittedName>
        <fullName evidence="1">Uncharacterized protein</fullName>
    </submittedName>
</protein>
<evidence type="ECO:0000313" key="1">
    <source>
        <dbReference type="EMBL" id="QCD91323.1"/>
    </source>
</evidence>
<name>A0A4D6LS73_VIGUN</name>
<sequence>MEEQNRDEDKLKSLFISKNLPIVFDWSMFEGFHLWESATCHNPISRITSKELNHIIIVTICMIAITEVAIRMQSHLVRTRNIHTIKIQTDI</sequence>
<dbReference type="AlphaFoldDB" id="A0A4D6LS73"/>
<dbReference type="Proteomes" id="UP000501690">
    <property type="component" value="Linkage Group LG4"/>
</dbReference>
<keyword evidence="2" id="KW-1185">Reference proteome</keyword>
<proteinExistence type="predicted"/>